<dbReference type="SUPFAM" id="SSF52540">
    <property type="entry name" value="P-loop containing nucleoside triphosphate hydrolases"/>
    <property type="match status" value="1"/>
</dbReference>
<evidence type="ECO:0000313" key="14">
    <source>
        <dbReference type="Proteomes" id="UP000664628"/>
    </source>
</evidence>
<keyword evidence="3" id="KW-0547">Nucleotide-binding</keyword>
<keyword evidence="14" id="KW-1185">Reference proteome</keyword>
<protein>
    <submittedName>
        <fullName evidence="13">Peptidase domain-containing ABC transporter</fullName>
    </submittedName>
</protein>
<evidence type="ECO:0000256" key="8">
    <source>
        <dbReference type="ARBA" id="ARBA00043264"/>
    </source>
</evidence>
<comment type="caution">
    <text evidence="13">The sequence shown here is derived from an EMBL/GenBank/DDBJ whole genome shotgun (WGS) entry which is preliminary data.</text>
</comment>
<feature type="domain" description="ABC transporter" evidence="10">
    <location>
        <begin position="500"/>
        <end position="729"/>
    </location>
</feature>
<feature type="transmembrane region" description="Helical" evidence="9">
    <location>
        <begin position="415"/>
        <end position="433"/>
    </location>
</feature>
<organism evidence="13 14">
    <name type="scientific">Fibrella forsythiae</name>
    <dbReference type="NCBI Taxonomy" id="2817061"/>
    <lineage>
        <taxon>Bacteria</taxon>
        <taxon>Pseudomonadati</taxon>
        <taxon>Bacteroidota</taxon>
        <taxon>Cytophagia</taxon>
        <taxon>Cytophagales</taxon>
        <taxon>Spirosomataceae</taxon>
        <taxon>Fibrella</taxon>
    </lineage>
</organism>
<feature type="domain" description="Peptidase C39" evidence="12">
    <location>
        <begin position="27"/>
        <end position="154"/>
    </location>
</feature>
<dbReference type="InterPro" id="IPR027417">
    <property type="entry name" value="P-loop_NTPase"/>
</dbReference>
<dbReference type="SMART" id="SM00382">
    <property type="entry name" value="AAA"/>
    <property type="match status" value="1"/>
</dbReference>
<evidence type="ECO:0000256" key="7">
    <source>
        <dbReference type="ARBA" id="ARBA00023136"/>
    </source>
</evidence>
<feature type="transmembrane region" description="Helical" evidence="9">
    <location>
        <begin position="300"/>
        <end position="319"/>
    </location>
</feature>
<dbReference type="PANTHER" id="PTHR24221:SF654">
    <property type="entry name" value="ATP-BINDING CASSETTE SUB-FAMILY B MEMBER 6"/>
    <property type="match status" value="1"/>
</dbReference>
<feature type="transmembrane region" description="Helical" evidence="9">
    <location>
        <begin position="226"/>
        <end position="248"/>
    </location>
</feature>
<sequence length="730" mass="81073">MKNPFRSRNSALPGLYLDILEKTLIRQQGQSDCGVACLASLLAYYGGYSRLERLRELSGTDAQGTTLLGLCQAARQIGFDADGMQADSIENLKTDVSVPVILHVLIDNVLQHYVVCYGWDAARQQFLIGDPARGVHHQTTDELAAIWTSLVLLHPIPTERLVKQADEKKQQRTWLLNLVRADIPLLSIATGLGIVTAVLGLSTAIFSQKLVDEILPKHDTKRLMLGIGLLAVLLVARAGVGFLRGLLLNRQSRDFNNRIVNQFYGSLLRLPKSFFDSRKTGELIARLNDTGRIQRTISHLTGAVIINALVVLISVGYIFTYAVPVGLLTLLSIPLFAALVWRYHRRIINGQREVMAASARTESNYVDTIQGIDVIKTANRESFFSAITKTVYGHYQDRAYSLGTLGLRFNLTAEVIAALLITAILGAISWLVVQKTMQLGEMMAVLTLVGTIIPAVVSLSLTNIQLQEAHVAFDRMYEYAHLQQEPTEHVPDPTFAFESLSIKGLDFRFPGRALLLENISLQLRRGEWVTLLGESGSGKSTLLQVLQRFYTPENGQLLVNGHDWQQIDVPTWRTALGVVPQQIKLFSGTLLDNICLSQTADEAEAIVQFCRDYGFSTYFEQFPQGYLTILGEDGVNLSGGQRQLVALARALYQRPQLLLLDEPTAAMDRHTEQFVLDLLTQLQPQVGILFITHKAQHSELADRTYLLDGRQLVCVEPQYLAGPPVRAHLA</sequence>
<evidence type="ECO:0000256" key="2">
    <source>
        <dbReference type="ARBA" id="ARBA00022692"/>
    </source>
</evidence>
<keyword evidence="7 9" id="KW-0472">Membrane</keyword>
<dbReference type="CDD" id="cd18570">
    <property type="entry name" value="ABC_6TM_PCAT1_LagD_like"/>
    <property type="match status" value="1"/>
</dbReference>
<dbReference type="PROSITE" id="PS50929">
    <property type="entry name" value="ABC_TM1F"/>
    <property type="match status" value="1"/>
</dbReference>
<dbReference type="CDD" id="cd02418">
    <property type="entry name" value="Peptidase_C39B"/>
    <property type="match status" value="1"/>
</dbReference>
<evidence type="ECO:0000256" key="4">
    <source>
        <dbReference type="ARBA" id="ARBA00022840"/>
    </source>
</evidence>
<keyword evidence="6 9" id="KW-1133">Transmembrane helix</keyword>
<dbReference type="PROSITE" id="PS50990">
    <property type="entry name" value="PEPTIDASE_C39"/>
    <property type="match status" value="1"/>
</dbReference>
<gene>
    <name evidence="13" type="ORF">J2I46_13110</name>
</gene>
<name>A0ABS3JJB8_9BACT</name>
<dbReference type="Pfam" id="PF03412">
    <property type="entry name" value="Peptidase_C39"/>
    <property type="match status" value="1"/>
</dbReference>
<dbReference type="InterPro" id="IPR039421">
    <property type="entry name" value="Type_1_exporter"/>
</dbReference>
<proteinExistence type="predicted"/>
<evidence type="ECO:0000259" key="12">
    <source>
        <dbReference type="PROSITE" id="PS50990"/>
    </source>
</evidence>
<evidence type="ECO:0000259" key="11">
    <source>
        <dbReference type="PROSITE" id="PS50929"/>
    </source>
</evidence>
<evidence type="ECO:0000313" key="13">
    <source>
        <dbReference type="EMBL" id="MBO0949528.1"/>
    </source>
</evidence>
<dbReference type="InterPro" id="IPR003593">
    <property type="entry name" value="AAA+_ATPase"/>
</dbReference>
<dbReference type="PANTHER" id="PTHR24221">
    <property type="entry name" value="ATP-BINDING CASSETTE SUB-FAMILY B"/>
    <property type="match status" value="1"/>
</dbReference>
<feature type="transmembrane region" description="Helical" evidence="9">
    <location>
        <begin position="445"/>
        <end position="466"/>
    </location>
</feature>
<feature type="transmembrane region" description="Helical" evidence="9">
    <location>
        <begin position="325"/>
        <end position="343"/>
    </location>
</feature>
<evidence type="ECO:0000256" key="3">
    <source>
        <dbReference type="ARBA" id="ARBA00022741"/>
    </source>
</evidence>
<evidence type="ECO:0000256" key="1">
    <source>
        <dbReference type="ARBA" id="ARBA00004651"/>
    </source>
</evidence>
<keyword evidence="8" id="KW-0080">Bacteriocin transport</keyword>
<keyword evidence="5" id="KW-0653">Protein transport</keyword>
<dbReference type="Proteomes" id="UP000664628">
    <property type="component" value="Unassembled WGS sequence"/>
</dbReference>
<reference evidence="13 14" key="1">
    <citation type="submission" date="2021-03" db="EMBL/GenBank/DDBJ databases">
        <title>Fibrella sp. HMF5405 genome sequencing and assembly.</title>
        <authorList>
            <person name="Kang H."/>
            <person name="Kim H."/>
            <person name="Bae S."/>
            <person name="Joh K."/>
        </authorList>
    </citation>
    <scope>NUCLEOTIDE SEQUENCE [LARGE SCALE GENOMIC DNA]</scope>
    <source>
        <strain evidence="13 14">HMF5405</strain>
    </source>
</reference>
<feature type="domain" description="ABC transmembrane type-1" evidence="11">
    <location>
        <begin position="188"/>
        <end position="468"/>
    </location>
</feature>
<accession>A0ABS3JJB8</accession>
<evidence type="ECO:0000256" key="6">
    <source>
        <dbReference type="ARBA" id="ARBA00022989"/>
    </source>
</evidence>
<dbReference type="InterPro" id="IPR003439">
    <property type="entry name" value="ABC_transporter-like_ATP-bd"/>
</dbReference>
<keyword evidence="4" id="KW-0067">ATP-binding</keyword>
<dbReference type="Gene3D" id="1.20.1560.10">
    <property type="entry name" value="ABC transporter type 1, transmembrane domain"/>
    <property type="match status" value="1"/>
</dbReference>
<evidence type="ECO:0000256" key="9">
    <source>
        <dbReference type="SAM" id="Phobius"/>
    </source>
</evidence>
<evidence type="ECO:0000256" key="5">
    <source>
        <dbReference type="ARBA" id="ARBA00022927"/>
    </source>
</evidence>
<dbReference type="SUPFAM" id="SSF90123">
    <property type="entry name" value="ABC transporter transmembrane region"/>
    <property type="match status" value="1"/>
</dbReference>
<dbReference type="InterPro" id="IPR011527">
    <property type="entry name" value="ABC1_TM_dom"/>
</dbReference>
<evidence type="ECO:0000259" key="10">
    <source>
        <dbReference type="PROSITE" id="PS50893"/>
    </source>
</evidence>
<feature type="transmembrane region" description="Helical" evidence="9">
    <location>
        <begin position="185"/>
        <end position="206"/>
    </location>
</feature>
<dbReference type="Gene3D" id="3.90.70.10">
    <property type="entry name" value="Cysteine proteinases"/>
    <property type="match status" value="1"/>
</dbReference>
<comment type="subcellular location">
    <subcellularLocation>
        <location evidence="1">Cell membrane</location>
        <topology evidence="1">Multi-pass membrane protein</topology>
    </subcellularLocation>
</comment>
<dbReference type="PROSITE" id="PS50893">
    <property type="entry name" value="ABC_TRANSPORTER_2"/>
    <property type="match status" value="1"/>
</dbReference>
<dbReference type="Gene3D" id="3.40.50.300">
    <property type="entry name" value="P-loop containing nucleotide triphosphate hydrolases"/>
    <property type="match status" value="1"/>
</dbReference>
<dbReference type="InterPro" id="IPR005074">
    <property type="entry name" value="Peptidase_C39"/>
</dbReference>
<dbReference type="EMBL" id="JAFMYW010000003">
    <property type="protein sequence ID" value="MBO0949528.1"/>
    <property type="molecule type" value="Genomic_DNA"/>
</dbReference>
<dbReference type="InterPro" id="IPR017871">
    <property type="entry name" value="ABC_transporter-like_CS"/>
</dbReference>
<dbReference type="PROSITE" id="PS00211">
    <property type="entry name" value="ABC_TRANSPORTER_1"/>
    <property type="match status" value="1"/>
</dbReference>
<dbReference type="Pfam" id="PF00664">
    <property type="entry name" value="ABC_membrane"/>
    <property type="match status" value="1"/>
</dbReference>
<keyword evidence="2 9" id="KW-0812">Transmembrane</keyword>
<keyword evidence="5" id="KW-0813">Transport</keyword>
<dbReference type="InterPro" id="IPR036640">
    <property type="entry name" value="ABC1_TM_sf"/>
</dbReference>
<dbReference type="Pfam" id="PF00005">
    <property type="entry name" value="ABC_tran"/>
    <property type="match status" value="1"/>
</dbReference>
<dbReference type="RefSeq" id="WP_207329482.1">
    <property type="nucleotide sequence ID" value="NZ_JAFMYW010000003.1"/>
</dbReference>